<evidence type="ECO:0000313" key="3">
    <source>
        <dbReference type="Proteomes" id="UP001266305"/>
    </source>
</evidence>
<organism evidence="2 3">
    <name type="scientific">Saguinus oedipus</name>
    <name type="common">Cotton-top tamarin</name>
    <name type="synonym">Oedipomidas oedipus</name>
    <dbReference type="NCBI Taxonomy" id="9490"/>
    <lineage>
        <taxon>Eukaryota</taxon>
        <taxon>Metazoa</taxon>
        <taxon>Chordata</taxon>
        <taxon>Craniata</taxon>
        <taxon>Vertebrata</taxon>
        <taxon>Euteleostomi</taxon>
        <taxon>Mammalia</taxon>
        <taxon>Eutheria</taxon>
        <taxon>Euarchontoglires</taxon>
        <taxon>Primates</taxon>
        <taxon>Haplorrhini</taxon>
        <taxon>Platyrrhini</taxon>
        <taxon>Cebidae</taxon>
        <taxon>Callitrichinae</taxon>
        <taxon>Saguinus</taxon>
    </lineage>
</organism>
<comment type="caution">
    <text evidence="2">The sequence shown here is derived from an EMBL/GenBank/DDBJ whole genome shotgun (WGS) entry which is preliminary data.</text>
</comment>
<proteinExistence type="predicted"/>
<feature type="region of interest" description="Disordered" evidence="1">
    <location>
        <begin position="232"/>
        <end position="251"/>
    </location>
</feature>
<sequence>MAPIPAEALRGTDGDSGPEDLVYTIEQPSNGRVVLWAAPGTEVRSFTQAQLDGGLVLFSHRGPGPGFLLPLGSPEVGSQLGPADPMPPSPGALDGGFHFGLSDGEHTSSGHFFRVTAQKQVLLSLEGSQTLTVCPGACVDRGHSWLLGAREEPLSSQSLRASSSAGADPQLLLYRVVQGPQLGRLFHAQQDSVGEALVNFTQAEVRAPLCSHHSDASSLKWPLCHGHHVDTSSSVAGSRHGDAVGGEAATGPVGRGVSLGLRFRCQPEAEWILGADELMEGN</sequence>
<dbReference type="Pfam" id="PF16184">
    <property type="entry name" value="Cadherin_3"/>
    <property type="match status" value="1"/>
</dbReference>
<keyword evidence="3" id="KW-1185">Reference proteome</keyword>
<name>A0ABQ9V214_SAGOE</name>
<dbReference type="PANTHER" id="PTHR45739">
    <property type="entry name" value="MATRIX PROTEIN, PUTATIVE-RELATED"/>
    <property type="match status" value="1"/>
</dbReference>
<gene>
    <name evidence="2" type="primary">CSPG4_2</name>
    <name evidence="2" type="ORF">P7K49_017284</name>
</gene>
<dbReference type="PANTHER" id="PTHR45739:SF8">
    <property type="entry name" value="FRAS1-RELATED EXTRACELLULAR MATRIX PROTEIN 1"/>
    <property type="match status" value="1"/>
</dbReference>
<reference evidence="2 3" key="1">
    <citation type="submission" date="2023-05" db="EMBL/GenBank/DDBJ databases">
        <title>B98-5 Cell Line De Novo Hybrid Assembly: An Optical Mapping Approach.</title>
        <authorList>
            <person name="Kananen K."/>
            <person name="Auerbach J.A."/>
            <person name="Kautto E."/>
            <person name="Blachly J.S."/>
        </authorList>
    </citation>
    <scope>NUCLEOTIDE SEQUENCE [LARGE SCALE GENOMIC DNA]</scope>
    <source>
        <strain evidence="2">B95-8</strain>
        <tissue evidence="2">Cell line</tissue>
    </source>
</reference>
<accession>A0ABQ9V214</accession>
<dbReference type="InterPro" id="IPR051561">
    <property type="entry name" value="FRAS1_ECM"/>
</dbReference>
<evidence type="ECO:0000313" key="2">
    <source>
        <dbReference type="EMBL" id="KAK2103428.1"/>
    </source>
</evidence>
<dbReference type="EMBL" id="JASSZA010000008">
    <property type="protein sequence ID" value="KAK2103428.1"/>
    <property type="molecule type" value="Genomic_DNA"/>
</dbReference>
<dbReference type="Proteomes" id="UP001266305">
    <property type="component" value="Unassembled WGS sequence"/>
</dbReference>
<protein>
    <submittedName>
        <fullName evidence="2">Chondroitin sulfate proteoglycan 4</fullName>
    </submittedName>
</protein>
<evidence type="ECO:0000256" key="1">
    <source>
        <dbReference type="SAM" id="MobiDB-lite"/>
    </source>
</evidence>